<dbReference type="Pfam" id="PF02298">
    <property type="entry name" value="Cu_bind_like"/>
    <property type="match status" value="1"/>
</dbReference>
<dbReference type="Proteomes" id="UP000275267">
    <property type="component" value="Unassembled WGS sequence"/>
</dbReference>
<sequence>MAGRGRGSASSVAALLCAAAILVASAPGAEAGATYLVGDAAGWTRNVDYGQWLAGKTFHAGDMLGLTDIVIFLFRATRPWPAVFKYNATYHDVVWVSKGGYRRCIVSPKGRAPVDRTGYDAVRLPAGTHYFICGAPGHCQAGMKLAVKVY</sequence>
<reference evidence="6" key="1">
    <citation type="journal article" date="2019" name="Nat. Commun.">
        <title>The genome of broomcorn millet.</title>
        <authorList>
            <person name="Zou C."/>
            <person name="Miki D."/>
            <person name="Li D."/>
            <person name="Tang Q."/>
            <person name="Xiao L."/>
            <person name="Rajput S."/>
            <person name="Deng P."/>
            <person name="Jia W."/>
            <person name="Huang R."/>
            <person name="Zhang M."/>
            <person name="Sun Y."/>
            <person name="Hu J."/>
            <person name="Fu X."/>
            <person name="Schnable P.S."/>
            <person name="Li F."/>
            <person name="Zhang H."/>
            <person name="Feng B."/>
            <person name="Zhu X."/>
            <person name="Liu R."/>
            <person name="Schnable J.C."/>
            <person name="Zhu J.-K."/>
            <person name="Zhang H."/>
        </authorList>
    </citation>
    <scope>NUCLEOTIDE SEQUENCE [LARGE SCALE GENOMIC DNA]</scope>
</reference>
<dbReference type="PANTHER" id="PTHR33021">
    <property type="entry name" value="BLUE COPPER PROTEIN"/>
    <property type="match status" value="1"/>
</dbReference>
<gene>
    <name evidence="5" type="ORF">C2845_PM10G06100</name>
</gene>
<evidence type="ECO:0000256" key="3">
    <source>
        <dbReference type="SAM" id="SignalP"/>
    </source>
</evidence>
<organism evidence="5 6">
    <name type="scientific">Panicum miliaceum</name>
    <name type="common">Proso millet</name>
    <name type="synonym">Broomcorn millet</name>
    <dbReference type="NCBI Taxonomy" id="4540"/>
    <lineage>
        <taxon>Eukaryota</taxon>
        <taxon>Viridiplantae</taxon>
        <taxon>Streptophyta</taxon>
        <taxon>Embryophyta</taxon>
        <taxon>Tracheophyta</taxon>
        <taxon>Spermatophyta</taxon>
        <taxon>Magnoliopsida</taxon>
        <taxon>Liliopsida</taxon>
        <taxon>Poales</taxon>
        <taxon>Poaceae</taxon>
        <taxon>PACMAD clade</taxon>
        <taxon>Panicoideae</taxon>
        <taxon>Panicodae</taxon>
        <taxon>Paniceae</taxon>
        <taxon>Panicinae</taxon>
        <taxon>Panicum</taxon>
        <taxon>Panicum sect. Panicum</taxon>
    </lineage>
</organism>
<feature type="domain" description="Phytocyanin" evidence="4">
    <location>
        <begin position="33"/>
        <end position="150"/>
    </location>
</feature>
<dbReference type="PROSITE" id="PS00196">
    <property type="entry name" value="COPPER_BLUE"/>
    <property type="match status" value="1"/>
</dbReference>
<evidence type="ECO:0000256" key="1">
    <source>
        <dbReference type="ARBA" id="ARBA00022723"/>
    </source>
</evidence>
<accession>A0A3L6PCF8</accession>
<dbReference type="EMBL" id="PQIB02000018">
    <property type="protein sequence ID" value="RLM54578.1"/>
    <property type="molecule type" value="Genomic_DNA"/>
</dbReference>
<keyword evidence="2" id="KW-0186">Copper</keyword>
<dbReference type="GO" id="GO:0046872">
    <property type="term" value="F:metal ion binding"/>
    <property type="evidence" value="ECO:0007669"/>
    <property type="project" value="UniProtKB-KW"/>
</dbReference>
<dbReference type="OrthoDB" id="1934652at2759"/>
<evidence type="ECO:0000313" key="5">
    <source>
        <dbReference type="EMBL" id="RLM54578.1"/>
    </source>
</evidence>
<proteinExistence type="predicted"/>
<evidence type="ECO:0000256" key="2">
    <source>
        <dbReference type="ARBA" id="ARBA00023008"/>
    </source>
</evidence>
<keyword evidence="1" id="KW-0479">Metal-binding</keyword>
<dbReference type="InterPro" id="IPR003245">
    <property type="entry name" value="Phytocyanin_dom"/>
</dbReference>
<feature type="chain" id="PRO_5018303491" evidence="3">
    <location>
        <begin position="32"/>
        <end position="150"/>
    </location>
</feature>
<dbReference type="InterPro" id="IPR008972">
    <property type="entry name" value="Cupredoxin"/>
</dbReference>
<protein>
    <submittedName>
        <fullName evidence="5">Basic blue protein-like</fullName>
    </submittedName>
</protein>
<dbReference type="CDD" id="cd04216">
    <property type="entry name" value="Phytocyanin"/>
    <property type="match status" value="1"/>
</dbReference>
<dbReference type="AlphaFoldDB" id="A0A3L6PCF8"/>
<evidence type="ECO:0000313" key="6">
    <source>
        <dbReference type="Proteomes" id="UP000275267"/>
    </source>
</evidence>
<dbReference type="InterPro" id="IPR039391">
    <property type="entry name" value="Phytocyanin-like"/>
</dbReference>
<keyword evidence="3" id="KW-0732">Signal</keyword>
<dbReference type="STRING" id="4540.A0A3L6PCF8"/>
<name>A0A3L6PCF8_PANMI</name>
<dbReference type="Gene3D" id="2.60.40.420">
    <property type="entry name" value="Cupredoxins - blue copper proteins"/>
    <property type="match status" value="1"/>
</dbReference>
<dbReference type="InterPro" id="IPR028871">
    <property type="entry name" value="BlueCu_1_BS"/>
</dbReference>
<dbReference type="PANTHER" id="PTHR33021:SF26">
    <property type="entry name" value="BASIC BLUE PROTEIN"/>
    <property type="match status" value="1"/>
</dbReference>
<keyword evidence="6" id="KW-1185">Reference proteome</keyword>
<dbReference type="PROSITE" id="PS51485">
    <property type="entry name" value="PHYTOCYANIN"/>
    <property type="match status" value="1"/>
</dbReference>
<dbReference type="GO" id="GO:0009055">
    <property type="term" value="F:electron transfer activity"/>
    <property type="evidence" value="ECO:0007669"/>
    <property type="project" value="InterPro"/>
</dbReference>
<feature type="signal peptide" evidence="3">
    <location>
        <begin position="1"/>
        <end position="31"/>
    </location>
</feature>
<dbReference type="GO" id="GO:0005886">
    <property type="term" value="C:plasma membrane"/>
    <property type="evidence" value="ECO:0007669"/>
    <property type="project" value="TreeGrafter"/>
</dbReference>
<comment type="caution">
    <text evidence="5">The sequence shown here is derived from an EMBL/GenBank/DDBJ whole genome shotgun (WGS) entry which is preliminary data.</text>
</comment>
<evidence type="ECO:0000259" key="4">
    <source>
        <dbReference type="PROSITE" id="PS51485"/>
    </source>
</evidence>
<dbReference type="SUPFAM" id="SSF49503">
    <property type="entry name" value="Cupredoxins"/>
    <property type="match status" value="1"/>
</dbReference>